<keyword evidence="2 5" id="KW-0812">Transmembrane</keyword>
<feature type="transmembrane region" description="Helical" evidence="5">
    <location>
        <begin position="132"/>
        <end position="154"/>
    </location>
</feature>
<dbReference type="InterPro" id="IPR035906">
    <property type="entry name" value="MetI-like_sf"/>
</dbReference>
<name>A0A0P7Y9X4_9GAMM</name>
<organism evidence="8 9">
    <name type="scientific">Marinobacter excellens HL-55</name>
    <dbReference type="NCBI Taxonomy" id="1305731"/>
    <lineage>
        <taxon>Bacteria</taxon>
        <taxon>Pseudomonadati</taxon>
        <taxon>Pseudomonadota</taxon>
        <taxon>Gammaproteobacteria</taxon>
        <taxon>Pseudomonadales</taxon>
        <taxon>Marinobacteraceae</taxon>
        <taxon>Marinobacter</taxon>
    </lineage>
</organism>
<protein>
    <submittedName>
        <fullName evidence="8">Putative 2-aminoethylphosphonate ABC transporter, permease protein</fullName>
    </submittedName>
</protein>
<feature type="transmembrane region" description="Helical" evidence="5">
    <location>
        <begin position="546"/>
        <end position="566"/>
    </location>
</feature>
<evidence type="ECO:0000256" key="3">
    <source>
        <dbReference type="ARBA" id="ARBA00022989"/>
    </source>
</evidence>
<comment type="similarity">
    <text evidence="5">Belongs to the binding-protein-dependent transport system permease family.</text>
</comment>
<dbReference type="PANTHER" id="PTHR43496:SF1">
    <property type="entry name" value="POLYGALACTURONAN_RHAMNOGALACTURONAN TRANSPORT SYSTEM PERMEASE PROTEIN YTEP"/>
    <property type="match status" value="1"/>
</dbReference>
<feature type="compositionally biased region" description="Polar residues" evidence="6">
    <location>
        <begin position="11"/>
        <end position="20"/>
    </location>
</feature>
<evidence type="ECO:0000256" key="4">
    <source>
        <dbReference type="ARBA" id="ARBA00023136"/>
    </source>
</evidence>
<feature type="transmembrane region" description="Helical" evidence="5">
    <location>
        <begin position="98"/>
        <end position="120"/>
    </location>
</feature>
<dbReference type="PANTHER" id="PTHR43496">
    <property type="entry name" value="PROTEIN LPLB"/>
    <property type="match status" value="1"/>
</dbReference>
<feature type="transmembrane region" description="Helical" evidence="5">
    <location>
        <begin position="174"/>
        <end position="194"/>
    </location>
</feature>
<feature type="region of interest" description="Disordered" evidence="6">
    <location>
        <begin position="1"/>
        <end position="20"/>
    </location>
</feature>
<dbReference type="CDD" id="cd06261">
    <property type="entry name" value="TM_PBP2"/>
    <property type="match status" value="2"/>
</dbReference>
<feature type="transmembrane region" description="Helical" evidence="5">
    <location>
        <begin position="369"/>
        <end position="396"/>
    </location>
</feature>
<proteinExistence type="inferred from homology"/>
<sequence length="586" mass="64354">MSVFDPGKSSMIDSPSFSTPATRNWPTLAELRRRLTDRWVFALLLVIGCVVLTLLVLAPLYTLLSKSVENKAGEFVGLENFAHYLSSGGIESAFFNSLWVAGLSTVIVVSLAFMAAWALTRTRLPFTGWLRGVLVLPILAPSLLPAISLVYLFGNQGVLKSWLFGAEIYGPIGIIMGSCFWTFPHALMILLTAMDNADGRHYEAATALKASPWRTFWTVTVPGARYGLVSAGFVVFTLVITDFGVPKVIGGQFDVLATDIYKQVIGQQKFEMGAVVSVLLLLPAMLAFIADRYVQRKQSASFTARSVPYRPRQDRMRDAIGALMLTPTVVFIFAIIGMAIYASFVTFWPYNLQLSLNNYQFGRMDGGGWGAYINSLKMALGTMLIGTGLVFFNAWLMERTPQPKLLTGVFQFLSLLPLAVPGLVLGLSYIFFFNHPDNPINGIYGTLFILILCTITHFYAVSHLTAVTALKQLDQEFEAVGESLNASRWRVLFTVTLPLCLPAILDVALYLFVNAMTTVSAVVFLYGHDSQLASVAVLNMDEAGDIAPAAAMAILITATCAVAKLIQGVLRFWVDRSTRAWRQGME</sequence>
<feature type="domain" description="ABC transmembrane type-1" evidence="7">
    <location>
        <begin position="372"/>
        <end position="567"/>
    </location>
</feature>
<evidence type="ECO:0000256" key="2">
    <source>
        <dbReference type="ARBA" id="ARBA00022692"/>
    </source>
</evidence>
<dbReference type="Proteomes" id="UP000050416">
    <property type="component" value="Unassembled WGS sequence"/>
</dbReference>
<dbReference type="AlphaFoldDB" id="A0A0P7Y9X4"/>
<keyword evidence="5" id="KW-0813">Transport</keyword>
<dbReference type="GO" id="GO:0055085">
    <property type="term" value="P:transmembrane transport"/>
    <property type="evidence" value="ECO:0007669"/>
    <property type="project" value="InterPro"/>
</dbReference>
<dbReference type="Gene3D" id="1.10.3720.10">
    <property type="entry name" value="MetI-like"/>
    <property type="match status" value="2"/>
</dbReference>
<evidence type="ECO:0000256" key="6">
    <source>
        <dbReference type="SAM" id="MobiDB-lite"/>
    </source>
</evidence>
<dbReference type="InterPro" id="IPR017664">
    <property type="entry name" value="AminoethylPonate_ABC_perm-1"/>
</dbReference>
<feature type="domain" description="ABC transmembrane type-1" evidence="7">
    <location>
        <begin position="94"/>
        <end position="291"/>
    </location>
</feature>
<evidence type="ECO:0000259" key="7">
    <source>
        <dbReference type="PROSITE" id="PS50928"/>
    </source>
</evidence>
<dbReference type="PATRIC" id="fig|1305731.5.peg.2271"/>
<feature type="transmembrane region" description="Helical" evidence="5">
    <location>
        <begin position="39"/>
        <end position="61"/>
    </location>
</feature>
<evidence type="ECO:0000256" key="5">
    <source>
        <dbReference type="RuleBase" id="RU363032"/>
    </source>
</evidence>
<accession>A0A0P7Y9X4</accession>
<comment type="subcellular location">
    <subcellularLocation>
        <location evidence="1 5">Cell membrane</location>
        <topology evidence="1 5">Multi-pass membrane protein</topology>
    </subcellularLocation>
</comment>
<keyword evidence="4 5" id="KW-0472">Membrane</keyword>
<reference evidence="8 9" key="1">
    <citation type="submission" date="2015-09" db="EMBL/GenBank/DDBJ databases">
        <title>Identification and resolution of microdiversity through metagenomic sequencing of parallel consortia.</title>
        <authorList>
            <person name="Nelson W.C."/>
            <person name="Romine M.F."/>
            <person name="Lindemann S.R."/>
        </authorList>
    </citation>
    <scope>NUCLEOTIDE SEQUENCE [LARGE SCALE GENOMIC DNA]</scope>
    <source>
        <strain evidence="8">HL-55</strain>
    </source>
</reference>
<evidence type="ECO:0000256" key="1">
    <source>
        <dbReference type="ARBA" id="ARBA00004651"/>
    </source>
</evidence>
<dbReference type="PROSITE" id="PS50928">
    <property type="entry name" value="ABC_TM1"/>
    <property type="match status" value="2"/>
</dbReference>
<feature type="transmembrane region" description="Helical" evidence="5">
    <location>
        <begin position="491"/>
        <end position="513"/>
    </location>
</feature>
<dbReference type="GO" id="GO:0005886">
    <property type="term" value="C:plasma membrane"/>
    <property type="evidence" value="ECO:0007669"/>
    <property type="project" value="UniProtKB-SubCell"/>
</dbReference>
<feature type="transmembrane region" description="Helical" evidence="5">
    <location>
        <begin position="215"/>
        <end position="240"/>
    </location>
</feature>
<feature type="transmembrane region" description="Helical" evidence="5">
    <location>
        <begin position="408"/>
        <end position="431"/>
    </location>
</feature>
<dbReference type="Pfam" id="PF00528">
    <property type="entry name" value="BPD_transp_1"/>
    <property type="match status" value="2"/>
</dbReference>
<evidence type="ECO:0000313" key="8">
    <source>
        <dbReference type="EMBL" id="KPQ27065.1"/>
    </source>
</evidence>
<gene>
    <name evidence="8" type="primary">phnU2</name>
    <name evidence="8" type="ORF">HLUCCX14_16530</name>
</gene>
<feature type="transmembrane region" description="Helical" evidence="5">
    <location>
        <begin position="272"/>
        <end position="290"/>
    </location>
</feature>
<feature type="transmembrane region" description="Helical" evidence="5">
    <location>
        <begin position="320"/>
        <end position="349"/>
    </location>
</feature>
<dbReference type="SUPFAM" id="SSF161098">
    <property type="entry name" value="MetI-like"/>
    <property type="match status" value="2"/>
</dbReference>
<keyword evidence="3 5" id="KW-1133">Transmembrane helix</keyword>
<dbReference type="NCBIfam" id="TIGR03262">
    <property type="entry name" value="PhnU2"/>
    <property type="match status" value="1"/>
</dbReference>
<dbReference type="STRING" id="1305731.GCA_000934705_01871"/>
<dbReference type="EMBL" id="LJZQ01000037">
    <property type="protein sequence ID" value="KPQ27065.1"/>
    <property type="molecule type" value="Genomic_DNA"/>
</dbReference>
<dbReference type="InterPro" id="IPR000515">
    <property type="entry name" value="MetI-like"/>
</dbReference>
<comment type="caution">
    <text evidence="8">The sequence shown here is derived from an EMBL/GenBank/DDBJ whole genome shotgun (WGS) entry which is preliminary data.</text>
</comment>
<evidence type="ECO:0000313" key="9">
    <source>
        <dbReference type="Proteomes" id="UP000050416"/>
    </source>
</evidence>
<feature type="transmembrane region" description="Helical" evidence="5">
    <location>
        <begin position="443"/>
        <end position="470"/>
    </location>
</feature>